<sequence>MSVLRGLRWCLIACWLIAGAGLAVTAAAAPSSVLVLGRISDDPASHYEQLKPLLDYVVPRMREVGIRRGEILMAPDARQMSSYLRRGRVDWVSETTGAAMLLEQRGSAHPLLMTERGGLRDFHTLFFVRRDSPIQSLSQLRGHTLALQNASSTSGYLLPILELLRNGIACDVLLSADDTPARGSVGYLMVGSKLNVAAFVHKHLIDVGALSNVDWDDERHMPPVFKRDFRIVHRTAPVPRAVEMVRAGMDPAVEQRLRVVLLQAASDPKAGPALKRFFDTTGFRPLDPASRRRLQELSAGVQRVRDHVE</sequence>
<dbReference type="Pfam" id="PF12974">
    <property type="entry name" value="Phosphonate-bd"/>
    <property type="match status" value="1"/>
</dbReference>
<comment type="caution">
    <text evidence="1">The sequence shown here is derived from an EMBL/GenBank/DDBJ whole genome shotgun (WGS) entry which is preliminary data.</text>
</comment>
<dbReference type="EMBL" id="JPHD02000073">
    <property type="protein sequence ID" value="KGE52081.1"/>
    <property type="molecule type" value="Genomic_DNA"/>
</dbReference>
<evidence type="ECO:0000313" key="1">
    <source>
        <dbReference type="EMBL" id="KGE52081.1"/>
    </source>
</evidence>
<reference evidence="1 2" key="1">
    <citation type="submission" date="2014-09" db="EMBL/GenBank/DDBJ databases">
        <title>A draft genome sequence for Xanthomonas axonopodis pv. vasculorum NCPPB 900.</title>
        <authorList>
            <person name="Harrison J."/>
            <person name="Studholme D.J."/>
        </authorList>
    </citation>
    <scope>NUCLEOTIDE SEQUENCE [LARGE SCALE GENOMIC DNA]</scope>
    <source>
        <strain evidence="1 2">NCPPB 900</strain>
    </source>
</reference>
<dbReference type="Gene3D" id="3.40.190.10">
    <property type="entry name" value="Periplasmic binding protein-like II"/>
    <property type="match status" value="2"/>
</dbReference>
<dbReference type="STRING" id="325777.GW15_0210600"/>
<dbReference type="AlphaFoldDB" id="A0A098PZ76"/>
<organism evidence="1 2">
    <name type="scientific">Xanthomonas axonopodis pv. vasculorum</name>
    <dbReference type="NCBI Taxonomy" id="325777"/>
    <lineage>
        <taxon>Bacteria</taxon>
        <taxon>Pseudomonadati</taxon>
        <taxon>Pseudomonadota</taxon>
        <taxon>Gammaproteobacteria</taxon>
        <taxon>Lysobacterales</taxon>
        <taxon>Lysobacteraceae</taxon>
        <taxon>Xanthomonas</taxon>
    </lineage>
</organism>
<gene>
    <name evidence="1" type="ORF">GW15_0210600</name>
</gene>
<dbReference type="SUPFAM" id="SSF53850">
    <property type="entry name" value="Periplasmic binding protein-like II"/>
    <property type="match status" value="1"/>
</dbReference>
<protein>
    <submittedName>
        <fullName evidence="1">Metal-binding protein</fullName>
    </submittedName>
</protein>
<accession>A0A098PZ76</accession>
<dbReference type="HOGENOM" id="CLU_075317_0_0_6"/>
<proteinExistence type="predicted"/>
<dbReference type="RefSeq" id="WP_042822713.1">
    <property type="nucleotide sequence ID" value="NZ_CP053649.1"/>
</dbReference>
<evidence type="ECO:0000313" key="2">
    <source>
        <dbReference type="Proteomes" id="UP000028012"/>
    </source>
</evidence>
<dbReference type="PANTHER" id="PTHR35841">
    <property type="entry name" value="PHOSPHONATES-BINDING PERIPLASMIC PROTEIN"/>
    <property type="match status" value="1"/>
</dbReference>
<name>A0A098PZ76_9XANT</name>
<dbReference type="PANTHER" id="PTHR35841:SF1">
    <property type="entry name" value="PHOSPHONATES-BINDING PERIPLASMIC PROTEIN"/>
    <property type="match status" value="1"/>
</dbReference>
<dbReference type="GeneID" id="58003320"/>
<dbReference type="Proteomes" id="UP000028012">
    <property type="component" value="Unassembled WGS sequence"/>
</dbReference>
<dbReference type="eggNOG" id="COG3221">
    <property type="taxonomic scope" value="Bacteria"/>
</dbReference>